<gene>
    <name evidence="5" type="ORF">GLAREA_10442</name>
</gene>
<dbReference type="GO" id="GO:0071949">
    <property type="term" value="F:FAD binding"/>
    <property type="evidence" value="ECO:0007669"/>
    <property type="project" value="InterPro"/>
</dbReference>
<dbReference type="Proteomes" id="UP000016922">
    <property type="component" value="Unassembled WGS sequence"/>
</dbReference>
<dbReference type="Gene3D" id="3.30.9.10">
    <property type="entry name" value="D-Amino Acid Oxidase, subunit A, domain 2"/>
    <property type="match status" value="1"/>
</dbReference>
<proteinExistence type="predicted"/>
<evidence type="ECO:0000256" key="1">
    <source>
        <dbReference type="ARBA" id="ARBA00022630"/>
    </source>
</evidence>
<dbReference type="OrthoDB" id="2690153at2759"/>
<dbReference type="Pfam" id="PF01494">
    <property type="entry name" value="FAD_binding_3"/>
    <property type="match status" value="1"/>
</dbReference>
<protein>
    <submittedName>
        <fullName evidence="5">FAD/NAD(P)-binding protein</fullName>
    </submittedName>
</protein>
<dbReference type="GeneID" id="19469489"/>
<evidence type="ECO:0000313" key="6">
    <source>
        <dbReference type="Proteomes" id="UP000016922"/>
    </source>
</evidence>
<keyword evidence="2" id="KW-0274">FAD</keyword>
<evidence type="ECO:0000256" key="3">
    <source>
        <dbReference type="ARBA" id="ARBA00023002"/>
    </source>
</evidence>
<dbReference type="EMBL" id="KE145356">
    <property type="protein sequence ID" value="EPE34748.1"/>
    <property type="molecule type" value="Genomic_DNA"/>
</dbReference>
<dbReference type="SUPFAM" id="SSF51905">
    <property type="entry name" value="FAD/NAD(P)-binding domain"/>
    <property type="match status" value="1"/>
</dbReference>
<accession>S3E900</accession>
<reference evidence="5 6" key="1">
    <citation type="journal article" date="2013" name="BMC Genomics">
        <title>Genomics-driven discovery of the pneumocandin biosynthetic gene cluster in the fungus Glarea lozoyensis.</title>
        <authorList>
            <person name="Chen L."/>
            <person name="Yue Q."/>
            <person name="Zhang X."/>
            <person name="Xiang M."/>
            <person name="Wang C."/>
            <person name="Li S."/>
            <person name="Che Y."/>
            <person name="Ortiz-Lopez F.J."/>
            <person name="Bills G.F."/>
            <person name="Liu X."/>
            <person name="An Z."/>
        </authorList>
    </citation>
    <scope>NUCLEOTIDE SEQUENCE [LARGE SCALE GENOMIC DNA]</scope>
    <source>
        <strain evidence="6">ATCC 20868 / MF5171</strain>
    </source>
</reference>
<dbReference type="RefSeq" id="XP_008078683.1">
    <property type="nucleotide sequence ID" value="XM_008080492.1"/>
</dbReference>
<dbReference type="GO" id="GO:0016491">
    <property type="term" value="F:oxidoreductase activity"/>
    <property type="evidence" value="ECO:0007669"/>
    <property type="project" value="UniProtKB-KW"/>
</dbReference>
<organism evidence="5 6">
    <name type="scientific">Glarea lozoyensis (strain ATCC 20868 / MF5171)</name>
    <dbReference type="NCBI Taxonomy" id="1116229"/>
    <lineage>
        <taxon>Eukaryota</taxon>
        <taxon>Fungi</taxon>
        <taxon>Dikarya</taxon>
        <taxon>Ascomycota</taxon>
        <taxon>Pezizomycotina</taxon>
        <taxon>Leotiomycetes</taxon>
        <taxon>Helotiales</taxon>
        <taxon>Helotiaceae</taxon>
        <taxon>Glarea</taxon>
    </lineage>
</organism>
<evidence type="ECO:0000259" key="4">
    <source>
        <dbReference type="Pfam" id="PF01494"/>
    </source>
</evidence>
<keyword evidence="6" id="KW-1185">Reference proteome</keyword>
<dbReference type="eggNOG" id="KOG3855">
    <property type="taxonomic scope" value="Eukaryota"/>
</dbReference>
<feature type="domain" description="FAD-binding" evidence="4">
    <location>
        <begin position="21"/>
        <end position="206"/>
    </location>
</feature>
<keyword evidence="1" id="KW-0285">Flavoprotein</keyword>
<dbReference type="KEGG" id="glz:GLAREA_10442"/>
<dbReference type="Gene3D" id="3.50.50.60">
    <property type="entry name" value="FAD/NAD(P)-binding domain"/>
    <property type="match status" value="1"/>
</dbReference>
<evidence type="ECO:0000313" key="5">
    <source>
        <dbReference type="EMBL" id="EPE34748.1"/>
    </source>
</evidence>
<keyword evidence="3" id="KW-0560">Oxidoreductase</keyword>
<dbReference type="HOGENOM" id="CLU_1161229_0_0_1"/>
<name>S3E900_GLAL2</name>
<dbReference type="InterPro" id="IPR036188">
    <property type="entry name" value="FAD/NAD-bd_sf"/>
</dbReference>
<evidence type="ECO:0000256" key="2">
    <source>
        <dbReference type="ARBA" id="ARBA00022827"/>
    </source>
</evidence>
<dbReference type="InterPro" id="IPR002938">
    <property type="entry name" value="FAD-bd"/>
</dbReference>
<dbReference type="AlphaFoldDB" id="S3E900"/>
<sequence length="239" mass="26878">MDYLVLIIGAGRSWEWGNKPSQKGDYEMASPCVMSDLPQRILEQVLVQEVIRLCSKVCFGTEFVAFQEKEGHVETTLKDRCTGEEYRVKSQYLISADGARRAVLSALSIPIIGKQLNTAFNVHTKADLTKYIAYRPGSLNWILNRDAPDWSAVGNFPMVRPWNELVVSLHPATKDGKSFVPTEPKILDRLHQMIDNESVKIEILSSSNGPSTIKWLRVGRNHVCFVLEIQPIGIHPSTD</sequence>